<reference evidence="1" key="1">
    <citation type="submission" date="2021-06" db="EMBL/GenBank/DDBJ databases">
        <authorList>
            <person name="Kallberg Y."/>
            <person name="Tangrot J."/>
            <person name="Rosling A."/>
        </authorList>
    </citation>
    <scope>NUCLEOTIDE SEQUENCE</scope>
    <source>
        <strain evidence="1">AZ414A</strain>
    </source>
</reference>
<comment type="caution">
    <text evidence="1">The sequence shown here is derived from an EMBL/GenBank/DDBJ whole genome shotgun (WGS) entry which is preliminary data.</text>
</comment>
<proteinExistence type="predicted"/>
<dbReference type="AlphaFoldDB" id="A0A9N9DHM7"/>
<dbReference type="Proteomes" id="UP000789706">
    <property type="component" value="Unassembled WGS sequence"/>
</dbReference>
<gene>
    <name evidence="1" type="ORF">DEBURN_LOCUS11081</name>
</gene>
<keyword evidence="2" id="KW-1185">Reference proteome</keyword>
<dbReference type="EMBL" id="CAJVPK010004672">
    <property type="protein sequence ID" value="CAG8638716.1"/>
    <property type="molecule type" value="Genomic_DNA"/>
</dbReference>
<protein>
    <submittedName>
        <fullName evidence="1">5589_t:CDS:1</fullName>
    </submittedName>
</protein>
<feature type="non-terminal residue" evidence="1">
    <location>
        <position position="48"/>
    </location>
</feature>
<evidence type="ECO:0000313" key="2">
    <source>
        <dbReference type="Proteomes" id="UP000789706"/>
    </source>
</evidence>
<evidence type="ECO:0000313" key="1">
    <source>
        <dbReference type="EMBL" id="CAG8638716.1"/>
    </source>
</evidence>
<feature type="non-terminal residue" evidence="1">
    <location>
        <position position="1"/>
    </location>
</feature>
<name>A0A9N9DHM7_9GLOM</name>
<accession>A0A9N9DHM7</accession>
<organism evidence="1 2">
    <name type="scientific">Diversispora eburnea</name>
    <dbReference type="NCBI Taxonomy" id="1213867"/>
    <lineage>
        <taxon>Eukaryota</taxon>
        <taxon>Fungi</taxon>
        <taxon>Fungi incertae sedis</taxon>
        <taxon>Mucoromycota</taxon>
        <taxon>Glomeromycotina</taxon>
        <taxon>Glomeromycetes</taxon>
        <taxon>Diversisporales</taxon>
        <taxon>Diversisporaceae</taxon>
        <taxon>Diversispora</taxon>
    </lineage>
</organism>
<sequence length="48" mass="5733">FEDEKNHDKNELSFLDIIIGRIPNSLYNTISSQTQNKREVFKIFEETM</sequence>